<dbReference type="RefSeq" id="WP_225564507.1">
    <property type="nucleotide sequence ID" value="NZ_JAIXCQ010000003.1"/>
</dbReference>
<evidence type="ECO:0000256" key="1">
    <source>
        <dbReference type="SAM" id="Phobius"/>
    </source>
</evidence>
<evidence type="ECO:0000313" key="2">
    <source>
        <dbReference type="EMBL" id="MCA5892730.1"/>
    </source>
</evidence>
<dbReference type="Proteomes" id="UP001319870">
    <property type="component" value="Unassembled WGS sequence"/>
</dbReference>
<keyword evidence="3" id="KW-1185">Reference proteome</keyword>
<keyword evidence="1" id="KW-0812">Transmembrane</keyword>
<accession>A0ABS7ZG01</accession>
<protein>
    <submittedName>
        <fullName evidence="2">Uncharacterized protein</fullName>
    </submittedName>
</protein>
<dbReference type="EMBL" id="JAIXCQ010000003">
    <property type="protein sequence ID" value="MCA5892730.1"/>
    <property type="molecule type" value="Genomic_DNA"/>
</dbReference>
<keyword evidence="1" id="KW-1133">Transmembrane helix</keyword>
<comment type="caution">
    <text evidence="2">The sequence shown here is derived from an EMBL/GenBank/DDBJ whole genome shotgun (WGS) entry which is preliminary data.</text>
</comment>
<evidence type="ECO:0000313" key="3">
    <source>
        <dbReference type="Proteomes" id="UP001319870"/>
    </source>
</evidence>
<proteinExistence type="predicted"/>
<organism evidence="2 3">
    <name type="scientific">Isoptericola luteus</name>
    <dbReference type="NCBI Taxonomy" id="2879484"/>
    <lineage>
        <taxon>Bacteria</taxon>
        <taxon>Bacillati</taxon>
        <taxon>Actinomycetota</taxon>
        <taxon>Actinomycetes</taxon>
        <taxon>Micrococcales</taxon>
        <taxon>Promicromonosporaceae</taxon>
        <taxon>Isoptericola</taxon>
    </lineage>
</organism>
<gene>
    <name evidence="2" type="ORF">LEP48_05100</name>
</gene>
<feature type="transmembrane region" description="Helical" evidence="1">
    <location>
        <begin position="33"/>
        <end position="52"/>
    </location>
</feature>
<sequence length="139" mass="14589">MHQLSRTNVLTVLVVIAGIGAAVGYALSSPELGGAALGGGMAFGALLIHSAAREQRLAHERTRKLAAASKGSFAQLEASVKEIATHTDQVVRAQRKTARVATAQGDRVEQRTDAMTRRIIADINAARLEAADRFAAASD</sequence>
<name>A0ABS7ZG01_9MICO</name>
<feature type="transmembrane region" description="Helical" evidence="1">
    <location>
        <begin position="7"/>
        <end position="27"/>
    </location>
</feature>
<keyword evidence="1" id="KW-0472">Membrane</keyword>
<reference evidence="2 3" key="1">
    <citation type="submission" date="2021-09" db="EMBL/GenBank/DDBJ databases">
        <title>Isoptericola luteus sp. nov., a novel bacterium isolated from Harbin, the capital city of Heilongjiang province.</title>
        <authorList>
            <person name="Li J."/>
        </authorList>
    </citation>
    <scope>NUCLEOTIDE SEQUENCE [LARGE SCALE GENOMIC DNA]</scope>
    <source>
        <strain evidence="2 3">NEAU-Y5</strain>
    </source>
</reference>